<comment type="caution">
    <text evidence="2">The sequence shown here is derived from an EMBL/GenBank/DDBJ whole genome shotgun (WGS) entry which is preliminary data.</text>
</comment>
<evidence type="ECO:0000256" key="1">
    <source>
        <dbReference type="SAM" id="MobiDB-lite"/>
    </source>
</evidence>
<feature type="compositionally biased region" description="Basic and acidic residues" evidence="1">
    <location>
        <begin position="288"/>
        <end position="307"/>
    </location>
</feature>
<feature type="region of interest" description="Disordered" evidence="1">
    <location>
        <begin position="288"/>
        <end position="347"/>
    </location>
</feature>
<dbReference type="EMBL" id="JAHMHS010000295">
    <property type="protein sequence ID" value="KAK1702951.1"/>
    <property type="molecule type" value="Genomic_DNA"/>
</dbReference>
<keyword evidence="3" id="KW-1185">Reference proteome</keyword>
<dbReference type="RefSeq" id="XP_060357213.1">
    <property type="nucleotide sequence ID" value="XM_060506797.1"/>
</dbReference>
<organism evidence="2 3">
    <name type="scientific">Glomerella acutata</name>
    <name type="common">Colletotrichum acutatum</name>
    <dbReference type="NCBI Taxonomy" id="27357"/>
    <lineage>
        <taxon>Eukaryota</taxon>
        <taxon>Fungi</taxon>
        <taxon>Dikarya</taxon>
        <taxon>Ascomycota</taxon>
        <taxon>Pezizomycotina</taxon>
        <taxon>Sordariomycetes</taxon>
        <taxon>Hypocreomycetidae</taxon>
        <taxon>Glomerellales</taxon>
        <taxon>Glomerellaceae</taxon>
        <taxon>Colletotrichum</taxon>
        <taxon>Colletotrichum acutatum species complex</taxon>
    </lineage>
</organism>
<protein>
    <submittedName>
        <fullName evidence="2">Uncharacterized protein</fullName>
    </submittedName>
</protein>
<dbReference type="AlphaFoldDB" id="A0AAD8U6F5"/>
<name>A0AAD8U6F5_GLOAC</name>
<dbReference type="Proteomes" id="UP001244207">
    <property type="component" value="Unassembled WGS sequence"/>
</dbReference>
<reference evidence="2" key="1">
    <citation type="submission" date="2021-12" db="EMBL/GenBank/DDBJ databases">
        <title>Comparative genomics, transcriptomics and evolutionary studies reveal genomic signatures of adaptation to plant cell wall in hemibiotrophic fungi.</title>
        <authorList>
            <consortium name="DOE Joint Genome Institute"/>
            <person name="Baroncelli R."/>
            <person name="Diaz J.F."/>
            <person name="Benocci T."/>
            <person name="Peng M."/>
            <person name="Battaglia E."/>
            <person name="Haridas S."/>
            <person name="Andreopoulos W."/>
            <person name="Labutti K."/>
            <person name="Pangilinan J."/>
            <person name="Floch G.L."/>
            <person name="Makela M.R."/>
            <person name="Henrissat B."/>
            <person name="Grigoriev I.V."/>
            <person name="Crouch J.A."/>
            <person name="De Vries R.P."/>
            <person name="Sukno S.A."/>
            <person name="Thon M.R."/>
        </authorList>
    </citation>
    <scope>NUCLEOTIDE SEQUENCE</scope>
    <source>
        <strain evidence="2">CBS 112980</strain>
    </source>
</reference>
<accession>A0AAD8U6F5</accession>
<evidence type="ECO:0000313" key="3">
    <source>
        <dbReference type="Proteomes" id="UP001244207"/>
    </source>
</evidence>
<gene>
    <name evidence="2" type="ORF">BDZ83DRAFT_595469</name>
</gene>
<proteinExistence type="predicted"/>
<feature type="region of interest" description="Disordered" evidence="1">
    <location>
        <begin position="48"/>
        <end position="82"/>
    </location>
</feature>
<sequence length="440" mass="48485">MSPPKIPSEHVYCIQTGKKHHELFTTIYLEANYCGRCGLANPFRSEHRARSRTPALPGPHDEVVEVDDSPPRPVRPVSPASQLFRDKPNPVSLIGFGRPAQLLPNELSISGAVHTRARVQPAEALGDPPFMTVATAASRAIQSTKASTRKPTRQRTGYQWVHISLLLVSLEVRYFNGLAVEVPETVLPLKDTVIKFSSTDLLTWPSFTATLFDHLRPLPSTVDPTNKELWSISYASSFSGKKIVTVPNIDKYPGPSAMLAPGHFGNNQAGQLKVLLVLTSTDVIDKQESVTPLRPEEYPTPVKEEKKRRVKQENTSPAPQRQKRVKHEDKSSSEGISGGTDPNRLVSAGVISSPKVPIYNGCRQDSMGDEREEIMEEIVVSEDVEDFCGLKEPLGQVPLDRMVGHSEARGLVHDGDNADENEDGKTAVTKFVRNQVLSIK</sequence>
<evidence type="ECO:0000313" key="2">
    <source>
        <dbReference type="EMBL" id="KAK1702951.1"/>
    </source>
</evidence>
<dbReference type="GeneID" id="85390696"/>